<dbReference type="PANTHER" id="PTHR42643:SF33">
    <property type="entry name" value="GLUTAMATE RECEPTOR 2-LIKE PROTEIN"/>
    <property type="match status" value="1"/>
</dbReference>
<evidence type="ECO:0000256" key="10">
    <source>
        <dbReference type="SAM" id="SignalP"/>
    </source>
</evidence>
<feature type="transmembrane region" description="Helical" evidence="9">
    <location>
        <begin position="325"/>
        <end position="345"/>
    </location>
</feature>
<keyword evidence="6 9" id="KW-0472">Membrane</keyword>
<dbReference type="RefSeq" id="XP_052743924.1">
    <property type="nucleotide sequence ID" value="XM_052887964.1"/>
</dbReference>
<dbReference type="Gene3D" id="3.40.190.10">
    <property type="entry name" value="Periplasmic binding protein-like II"/>
    <property type="match status" value="1"/>
</dbReference>
<sequence length="605" mass="69647">MRPKLIWIFVLFNLICNVYGKDIVTINFIINFIKDEQKPTNVVYRNLCWKKSEILKMTKELTNVLNTRTSSDYNEDNCNLQDHTILFLADLDCMHQRVFNNTRLLRFPYRWLVIYSQQEKQNRAKVQQLLHLPLLADSDFVLAERNEDNFILTELHKPSTFGPTYSNPRGQYNGKDSKLIDTRPHKELFRRRSDLMGHPLTMSNVIQDSNTTQYHLPREDRLELQYDYIAKLSWMHVRIAFQMLNATPQYVFSHRWGYKRNGQWSGMINDLNTGRADLGTNCVAVSDRLSVAVFTDSIAKFKVKFIFRQPPLAYISNIFTLPFSINVWIAIIFSIIISSITICIATKFEVFRIGTDQSQLDGSLGDAMLLSISALSQQGCSKEPKNISGRIMLLVMFTALMALYAAYSANIVVLLQAPSRAIKTLEQLAHSQMTLAALDVDYNHFVLKNQKDPVRSLIHKKVEPLKGKAQFYKLDEGVELLRQGHFALHAVVEAVYYRIEETFLETEKCDLMEVDFMNAPDPFVPVYKHSPYLELLRVAFKRIHESGIQMAQHKRILVPKPSCAHRPAAFSSVGLLNLRPVLLFMIYGIGVAVFILLAEILIHKM</sequence>
<keyword evidence="5 9" id="KW-1133">Transmembrane helix</keyword>
<dbReference type="Gene3D" id="1.10.287.70">
    <property type="match status" value="1"/>
</dbReference>
<evidence type="ECO:0000256" key="8">
    <source>
        <dbReference type="ARBA" id="ARBA00023180"/>
    </source>
</evidence>
<name>A0ABM3LXX4_BICAN</name>
<evidence type="ECO:0000256" key="5">
    <source>
        <dbReference type="ARBA" id="ARBA00022989"/>
    </source>
</evidence>
<feature type="transmembrane region" description="Helical" evidence="9">
    <location>
        <begin position="391"/>
        <end position="415"/>
    </location>
</feature>
<protein>
    <submittedName>
        <fullName evidence="13">Glutamate receptor 1-like</fullName>
    </submittedName>
</protein>
<evidence type="ECO:0000256" key="1">
    <source>
        <dbReference type="ARBA" id="ARBA00004651"/>
    </source>
</evidence>
<evidence type="ECO:0000256" key="6">
    <source>
        <dbReference type="ARBA" id="ARBA00023136"/>
    </source>
</evidence>
<keyword evidence="8" id="KW-0325">Glycoprotein</keyword>
<keyword evidence="12" id="KW-1185">Reference proteome</keyword>
<gene>
    <name evidence="13" type="primary">LOC112047682</name>
</gene>
<feature type="domain" description="Ionotropic glutamate receptor C-terminal" evidence="11">
    <location>
        <begin position="325"/>
        <end position="590"/>
    </location>
</feature>
<keyword evidence="4 9" id="KW-0812">Transmembrane</keyword>
<reference evidence="13" key="1">
    <citation type="submission" date="2025-08" db="UniProtKB">
        <authorList>
            <consortium name="RefSeq"/>
        </authorList>
    </citation>
    <scope>IDENTIFICATION</scope>
</reference>
<evidence type="ECO:0000313" key="12">
    <source>
        <dbReference type="Proteomes" id="UP001652582"/>
    </source>
</evidence>
<dbReference type="InterPro" id="IPR001320">
    <property type="entry name" value="Iontro_rcpt_C"/>
</dbReference>
<evidence type="ECO:0000256" key="4">
    <source>
        <dbReference type="ARBA" id="ARBA00022692"/>
    </source>
</evidence>
<organism evidence="12 13">
    <name type="scientific">Bicyclus anynana</name>
    <name type="common">Squinting bush brown butterfly</name>
    <dbReference type="NCBI Taxonomy" id="110368"/>
    <lineage>
        <taxon>Eukaryota</taxon>
        <taxon>Metazoa</taxon>
        <taxon>Ecdysozoa</taxon>
        <taxon>Arthropoda</taxon>
        <taxon>Hexapoda</taxon>
        <taxon>Insecta</taxon>
        <taxon>Pterygota</taxon>
        <taxon>Neoptera</taxon>
        <taxon>Endopterygota</taxon>
        <taxon>Lepidoptera</taxon>
        <taxon>Glossata</taxon>
        <taxon>Ditrysia</taxon>
        <taxon>Papilionoidea</taxon>
        <taxon>Nymphalidae</taxon>
        <taxon>Satyrinae</taxon>
        <taxon>Satyrini</taxon>
        <taxon>Mycalesina</taxon>
        <taxon>Bicyclus</taxon>
    </lineage>
</organism>
<evidence type="ECO:0000256" key="2">
    <source>
        <dbReference type="ARBA" id="ARBA00008685"/>
    </source>
</evidence>
<feature type="transmembrane region" description="Helical" evidence="9">
    <location>
        <begin position="581"/>
        <end position="602"/>
    </location>
</feature>
<dbReference type="InterPro" id="IPR052192">
    <property type="entry name" value="Insect_Ionotropic_Sensory_Rcpt"/>
</dbReference>
<proteinExistence type="inferred from homology"/>
<dbReference type="Pfam" id="PF00060">
    <property type="entry name" value="Lig_chan"/>
    <property type="match status" value="1"/>
</dbReference>
<dbReference type="Proteomes" id="UP001652582">
    <property type="component" value="Chromosome 20"/>
</dbReference>
<comment type="subcellular location">
    <subcellularLocation>
        <location evidence="1">Cell membrane</location>
        <topology evidence="1">Multi-pass membrane protein</topology>
    </subcellularLocation>
</comment>
<dbReference type="SUPFAM" id="SSF53850">
    <property type="entry name" value="Periplasmic binding protein-like II"/>
    <property type="match status" value="1"/>
</dbReference>
<evidence type="ECO:0000256" key="3">
    <source>
        <dbReference type="ARBA" id="ARBA00022475"/>
    </source>
</evidence>
<feature type="signal peptide" evidence="10">
    <location>
        <begin position="1"/>
        <end position="20"/>
    </location>
</feature>
<dbReference type="PANTHER" id="PTHR42643">
    <property type="entry name" value="IONOTROPIC RECEPTOR 20A-RELATED"/>
    <property type="match status" value="1"/>
</dbReference>
<keyword evidence="7" id="KW-0675">Receptor</keyword>
<comment type="similarity">
    <text evidence="2">Belongs to the glutamate-gated ion channel (TC 1.A.10.1) family.</text>
</comment>
<keyword evidence="3" id="KW-1003">Cell membrane</keyword>
<dbReference type="GeneID" id="112047682"/>
<accession>A0ABM3LXX4</accession>
<evidence type="ECO:0000259" key="11">
    <source>
        <dbReference type="Pfam" id="PF00060"/>
    </source>
</evidence>
<evidence type="ECO:0000313" key="13">
    <source>
        <dbReference type="RefSeq" id="XP_052743924.1"/>
    </source>
</evidence>
<feature type="chain" id="PRO_5046568728" evidence="10">
    <location>
        <begin position="21"/>
        <end position="605"/>
    </location>
</feature>
<evidence type="ECO:0000256" key="7">
    <source>
        <dbReference type="ARBA" id="ARBA00023170"/>
    </source>
</evidence>
<evidence type="ECO:0000256" key="9">
    <source>
        <dbReference type="SAM" id="Phobius"/>
    </source>
</evidence>
<keyword evidence="10" id="KW-0732">Signal</keyword>